<accession>A0A9W7M2Z1</accession>
<proteinExistence type="predicted"/>
<name>A0A9W7M2Z1_HIBTR</name>
<dbReference type="AlphaFoldDB" id="A0A9W7M2Z1"/>
<dbReference type="Proteomes" id="UP001165190">
    <property type="component" value="Unassembled WGS sequence"/>
</dbReference>
<comment type="caution">
    <text evidence="1">The sequence shown here is derived from an EMBL/GenBank/DDBJ whole genome shotgun (WGS) entry which is preliminary data.</text>
</comment>
<organism evidence="1 2">
    <name type="scientific">Hibiscus trionum</name>
    <name type="common">Flower of an hour</name>
    <dbReference type="NCBI Taxonomy" id="183268"/>
    <lineage>
        <taxon>Eukaryota</taxon>
        <taxon>Viridiplantae</taxon>
        <taxon>Streptophyta</taxon>
        <taxon>Embryophyta</taxon>
        <taxon>Tracheophyta</taxon>
        <taxon>Spermatophyta</taxon>
        <taxon>Magnoliopsida</taxon>
        <taxon>eudicotyledons</taxon>
        <taxon>Gunneridae</taxon>
        <taxon>Pentapetalae</taxon>
        <taxon>rosids</taxon>
        <taxon>malvids</taxon>
        <taxon>Malvales</taxon>
        <taxon>Malvaceae</taxon>
        <taxon>Malvoideae</taxon>
        <taxon>Hibiscus</taxon>
    </lineage>
</organism>
<sequence>MNFSILSWNVRGQGSAEKVRAVTRVVAESKAMVVFIQESKLAEVKSWVAKRLKGKNWVASGSLLLRVHQGYHIFVGHKIFQSGRQC</sequence>
<evidence type="ECO:0000313" key="2">
    <source>
        <dbReference type="Proteomes" id="UP001165190"/>
    </source>
</evidence>
<reference evidence="1" key="1">
    <citation type="submission" date="2023-05" db="EMBL/GenBank/DDBJ databases">
        <title>Genome and transcriptome analyses reveal genes involved in the formation of fine ridges on petal epidermal cells in Hibiscus trionum.</title>
        <authorList>
            <person name="Koshimizu S."/>
            <person name="Masuda S."/>
            <person name="Ishii T."/>
            <person name="Shirasu K."/>
            <person name="Hoshino A."/>
            <person name="Arita M."/>
        </authorList>
    </citation>
    <scope>NUCLEOTIDE SEQUENCE</scope>
    <source>
        <strain evidence="1">Hamamatsu line</strain>
    </source>
</reference>
<dbReference type="EMBL" id="BSYR01000019">
    <property type="protein sequence ID" value="GMI84020.1"/>
    <property type="molecule type" value="Genomic_DNA"/>
</dbReference>
<gene>
    <name evidence="1" type="ORF">HRI_002071300</name>
</gene>
<keyword evidence="2" id="KW-1185">Reference proteome</keyword>
<protein>
    <recommendedName>
        <fullName evidence="3">Endonuclease/exonuclease/phosphatase domain-containing protein</fullName>
    </recommendedName>
</protein>
<dbReference type="SUPFAM" id="SSF56219">
    <property type="entry name" value="DNase I-like"/>
    <property type="match status" value="1"/>
</dbReference>
<dbReference type="InterPro" id="IPR036691">
    <property type="entry name" value="Endo/exonu/phosph_ase_sf"/>
</dbReference>
<evidence type="ECO:0000313" key="1">
    <source>
        <dbReference type="EMBL" id="GMI84020.1"/>
    </source>
</evidence>
<evidence type="ECO:0008006" key="3">
    <source>
        <dbReference type="Google" id="ProtNLM"/>
    </source>
</evidence>
<dbReference type="Gene3D" id="3.60.10.10">
    <property type="entry name" value="Endonuclease/exonuclease/phosphatase"/>
    <property type="match status" value="1"/>
</dbReference>